<organism evidence="2 3">
    <name type="scientific">Alternaria dauci</name>
    <dbReference type="NCBI Taxonomy" id="48095"/>
    <lineage>
        <taxon>Eukaryota</taxon>
        <taxon>Fungi</taxon>
        <taxon>Dikarya</taxon>
        <taxon>Ascomycota</taxon>
        <taxon>Pezizomycotina</taxon>
        <taxon>Dothideomycetes</taxon>
        <taxon>Pleosporomycetidae</taxon>
        <taxon>Pleosporales</taxon>
        <taxon>Pleosporineae</taxon>
        <taxon>Pleosporaceae</taxon>
        <taxon>Alternaria</taxon>
        <taxon>Alternaria sect. Porri</taxon>
    </lineage>
</organism>
<feature type="compositionally biased region" description="Low complexity" evidence="1">
    <location>
        <begin position="86"/>
        <end position="104"/>
    </location>
</feature>
<comment type="caution">
    <text evidence="2">The sequence shown here is derived from an EMBL/GenBank/DDBJ whole genome shotgun (WGS) entry which is preliminary data.</text>
</comment>
<keyword evidence="3" id="KW-1185">Reference proteome</keyword>
<sequence length="165" mass="17667">MPNFLSSVAAHAKAHHESVNAACNAYYGGASSTTSSPLSSAQTSRNPSTTSSQQQRNPTNASKAWKALKKHHQEMNSAFAVYYSPSFSPSASRSSSAASSPRQSGEASRKSVSAAAAPATFEEKEAAQEGPRNYQKAWKGLKNRIVEHHRSVSNAYEHTYGAPHN</sequence>
<accession>A0ABR3UAN1</accession>
<reference evidence="2 3" key="1">
    <citation type="submission" date="2024-09" db="EMBL/GenBank/DDBJ databases">
        <title>T2T genomes of carrot and Alternaria dauci and their utility for understanding host-pathogen interaction during carrot leaf blight disease.</title>
        <authorList>
            <person name="Liu W."/>
            <person name="Xu S."/>
            <person name="Ou C."/>
            <person name="Liu X."/>
            <person name="Zhuang F."/>
            <person name="Deng X.W."/>
        </authorList>
    </citation>
    <scope>NUCLEOTIDE SEQUENCE [LARGE SCALE GENOMIC DNA]</scope>
    <source>
        <strain evidence="2 3">A2016</strain>
    </source>
</reference>
<name>A0ABR3UAN1_9PLEO</name>
<gene>
    <name evidence="2" type="ORF">ACET3X_009436</name>
</gene>
<feature type="region of interest" description="Disordered" evidence="1">
    <location>
        <begin position="86"/>
        <end position="135"/>
    </location>
</feature>
<proteinExistence type="predicted"/>
<evidence type="ECO:0000313" key="3">
    <source>
        <dbReference type="Proteomes" id="UP001578633"/>
    </source>
</evidence>
<evidence type="ECO:0000313" key="2">
    <source>
        <dbReference type="EMBL" id="KAL1792929.1"/>
    </source>
</evidence>
<dbReference type="GeneID" id="96089758"/>
<dbReference type="Proteomes" id="UP001578633">
    <property type="component" value="Chromosome 9"/>
</dbReference>
<feature type="compositionally biased region" description="Polar residues" evidence="1">
    <location>
        <begin position="45"/>
        <end position="62"/>
    </location>
</feature>
<feature type="compositionally biased region" description="Low complexity" evidence="1">
    <location>
        <begin position="31"/>
        <end position="44"/>
    </location>
</feature>
<evidence type="ECO:0000256" key="1">
    <source>
        <dbReference type="SAM" id="MobiDB-lite"/>
    </source>
</evidence>
<feature type="region of interest" description="Disordered" evidence="1">
    <location>
        <begin position="30"/>
        <end position="70"/>
    </location>
</feature>
<dbReference type="RefSeq" id="XP_069303513.1">
    <property type="nucleotide sequence ID" value="XM_069455630.1"/>
</dbReference>
<protein>
    <submittedName>
        <fullName evidence="2">Uncharacterized protein</fullName>
    </submittedName>
</protein>
<dbReference type="EMBL" id="JBHGVX010000009">
    <property type="protein sequence ID" value="KAL1792929.1"/>
    <property type="molecule type" value="Genomic_DNA"/>
</dbReference>